<feature type="transmembrane region" description="Helical" evidence="10">
    <location>
        <begin position="12"/>
        <end position="36"/>
    </location>
</feature>
<keyword evidence="5" id="KW-0808">Transferase</keyword>
<evidence type="ECO:0000256" key="2">
    <source>
        <dbReference type="ARBA" id="ARBA00004141"/>
    </source>
</evidence>
<evidence type="ECO:0000256" key="6">
    <source>
        <dbReference type="ARBA" id="ARBA00022692"/>
    </source>
</evidence>
<dbReference type="FunFam" id="1.20.120.1780:FF:000001">
    <property type="entry name" value="4-hydroxybenzoate octaprenyltransferase"/>
    <property type="match status" value="1"/>
</dbReference>
<evidence type="ECO:0000256" key="3">
    <source>
        <dbReference type="ARBA" id="ARBA00005985"/>
    </source>
</evidence>
<dbReference type="InterPro" id="IPR044878">
    <property type="entry name" value="UbiA_sf"/>
</dbReference>
<evidence type="ECO:0000313" key="11">
    <source>
        <dbReference type="EMBL" id="MDT2809830.1"/>
    </source>
</evidence>
<evidence type="ECO:0000256" key="9">
    <source>
        <dbReference type="ARBA" id="ARBA00034524"/>
    </source>
</evidence>
<dbReference type="Pfam" id="PF01040">
    <property type="entry name" value="UbiA"/>
    <property type="match status" value="1"/>
</dbReference>
<feature type="transmembrane region" description="Helical" evidence="10">
    <location>
        <begin position="138"/>
        <end position="159"/>
    </location>
</feature>
<reference evidence="11" key="1">
    <citation type="submission" date="2023-03" db="EMBL/GenBank/DDBJ databases">
        <authorList>
            <person name="Shen W."/>
            <person name="Cai J."/>
        </authorList>
    </citation>
    <scope>NUCLEOTIDE SEQUENCE</scope>
    <source>
        <strain evidence="11">B226-2</strain>
    </source>
</reference>
<evidence type="ECO:0000256" key="8">
    <source>
        <dbReference type="ARBA" id="ARBA00023136"/>
    </source>
</evidence>
<evidence type="ECO:0000313" key="12">
    <source>
        <dbReference type="Proteomes" id="UP001256711"/>
    </source>
</evidence>
<proteinExistence type="inferred from homology"/>
<dbReference type="Gene3D" id="1.20.120.1780">
    <property type="entry name" value="UbiA prenyltransferase"/>
    <property type="match status" value="1"/>
</dbReference>
<dbReference type="InterPro" id="IPR039653">
    <property type="entry name" value="Prenyltransferase"/>
</dbReference>
<keyword evidence="8 10" id="KW-0472">Membrane</keyword>
<dbReference type="AlphaFoldDB" id="A0AAW8U1M1"/>
<dbReference type="EC" id="2.5.1.39" evidence="9"/>
<dbReference type="GO" id="GO:0008412">
    <property type="term" value="F:4-hydroxybenzoate polyprenyltransferase activity"/>
    <property type="evidence" value="ECO:0007669"/>
    <property type="project" value="UniProtKB-EC"/>
</dbReference>
<comment type="similarity">
    <text evidence="3">Belongs to the UbiA prenyltransferase family.</text>
</comment>
<dbReference type="FunFam" id="1.10.357.140:FF:000008">
    <property type="entry name" value="4-hydroxybenzoate octaprenyltransferase"/>
    <property type="match status" value="1"/>
</dbReference>
<keyword evidence="4" id="KW-1003">Cell membrane</keyword>
<keyword evidence="6 10" id="KW-0812">Transmembrane</keyword>
<dbReference type="PANTHER" id="PTHR11048:SF28">
    <property type="entry name" value="4-HYDROXYBENZOATE POLYPRENYLTRANSFERASE, MITOCHONDRIAL"/>
    <property type="match status" value="1"/>
</dbReference>
<dbReference type="GO" id="GO:0005886">
    <property type="term" value="C:plasma membrane"/>
    <property type="evidence" value="ECO:0007669"/>
    <property type="project" value="TreeGrafter"/>
</dbReference>
<name>A0AAW8U1M1_9ENTE</name>
<comment type="cofactor">
    <cofactor evidence="1">
        <name>Mg(2+)</name>
        <dbReference type="ChEBI" id="CHEBI:18420"/>
    </cofactor>
</comment>
<evidence type="ECO:0000256" key="5">
    <source>
        <dbReference type="ARBA" id="ARBA00022679"/>
    </source>
</evidence>
<gene>
    <name evidence="11" type="ORF">P7H43_04985</name>
</gene>
<dbReference type="RefSeq" id="WP_311835174.1">
    <property type="nucleotide sequence ID" value="NZ_JARQBJ010000002.1"/>
</dbReference>
<feature type="transmembrane region" description="Helical" evidence="10">
    <location>
        <begin position="212"/>
        <end position="231"/>
    </location>
</feature>
<comment type="caution">
    <text evidence="11">The sequence shown here is derived from an EMBL/GenBank/DDBJ whole genome shotgun (WGS) entry which is preliminary data.</text>
</comment>
<dbReference type="Gene3D" id="1.10.357.140">
    <property type="entry name" value="UbiA prenyltransferase"/>
    <property type="match status" value="1"/>
</dbReference>
<dbReference type="InterPro" id="IPR006371">
    <property type="entry name" value="Polyprenyltransferase_UbiA-li"/>
</dbReference>
<organism evidence="11 12">
    <name type="scientific">Enterococcus asini</name>
    <dbReference type="NCBI Taxonomy" id="57732"/>
    <lineage>
        <taxon>Bacteria</taxon>
        <taxon>Bacillati</taxon>
        <taxon>Bacillota</taxon>
        <taxon>Bacilli</taxon>
        <taxon>Lactobacillales</taxon>
        <taxon>Enterococcaceae</taxon>
        <taxon>Enterococcus</taxon>
    </lineage>
</organism>
<feature type="transmembrane region" description="Helical" evidence="10">
    <location>
        <begin position="165"/>
        <end position="185"/>
    </location>
</feature>
<protein>
    <recommendedName>
        <fullName evidence="9">4-hydroxybenzoate polyprenyltransferase</fullName>
        <ecNumber evidence="9">2.5.1.39</ecNumber>
    </recommendedName>
</protein>
<accession>A0AAW8U1M1</accession>
<keyword evidence="7 10" id="KW-1133">Transmembrane helix</keyword>
<dbReference type="GO" id="GO:0006744">
    <property type="term" value="P:ubiquinone biosynthetic process"/>
    <property type="evidence" value="ECO:0007669"/>
    <property type="project" value="TreeGrafter"/>
</dbReference>
<comment type="subcellular location">
    <subcellularLocation>
        <location evidence="2">Membrane</location>
        <topology evidence="2">Multi-pass membrane protein</topology>
    </subcellularLocation>
</comment>
<dbReference type="InterPro" id="IPR000537">
    <property type="entry name" value="UbiA_prenyltransferase"/>
</dbReference>
<dbReference type="PANTHER" id="PTHR11048">
    <property type="entry name" value="PRENYLTRANSFERASES"/>
    <property type="match status" value="1"/>
</dbReference>
<evidence type="ECO:0000256" key="10">
    <source>
        <dbReference type="SAM" id="Phobius"/>
    </source>
</evidence>
<evidence type="ECO:0000256" key="1">
    <source>
        <dbReference type="ARBA" id="ARBA00001946"/>
    </source>
</evidence>
<sequence>MAWIKTLGKKLHGYGVLVMFQHTIFSFSFGLVSLLLASQGAFHWRKIALLLVGLLAARTGANAINRVIDAKIDKANPRTATRQIPQGKMSQKEALWLAIFCFVVTVVVAALLGPVTLALSPIALLFMVGYSYTKRFTALCHLVLGFTCAMAPAGAWIAITNSFSWTALFLAGANMFWVAGFDIIYGSQDVDFDRSYGIHSIPAAVGVKNGLLIARLFHAIAFVCLVIVGLVTPQFGFLYFGGLLIIGILLIVEHAVVRPDHLAHAEIASYNVNEVVSLVFLVAGVLDVFI</sequence>
<feature type="transmembrane region" description="Helical" evidence="10">
    <location>
        <begin position="95"/>
        <end position="126"/>
    </location>
</feature>
<evidence type="ECO:0000256" key="7">
    <source>
        <dbReference type="ARBA" id="ARBA00022989"/>
    </source>
</evidence>
<dbReference type="EMBL" id="JARQBJ010000002">
    <property type="protein sequence ID" value="MDT2809830.1"/>
    <property type="molecule type" value="Genomic_DNA"/>
</dbReference>
<keyword evidence="4" id="KW-0997">Cell inner membrane</keyword>
<evidence type="ECO:0000256" key="4">
    <source>
        <dbReference type="ARBA" id="ARBA00022519"/>
    </source>
</evidence>
<dbReference type="Proteomes" id="UP001256711">
    <property type="component" value="Unassembled WGS sequence"/>
</dbReference>
<dbReference type="NCBIfam" id="TIGR01475">
    <property type="entry name" value="ubiA_other"/>
    <property type="match status" value="1"/>
</dbReference>
<feature type="transmembrane region" description="Helical" evidence="10">
    <location>
        <begin position="237"/>
        <end position="256"/>
    </location>
</feature>
<dbReference type="CDD" id="cd13959">
    <property type="entry name" value="PT_UbiA_COQ2"/>
    <property type="match status" value="1"/>
</dbReference>
<feature type="transmembrane region" description="Helical" evidence="10">
    <location>
        <begin position="268"/>
        <end position="289"/>
    </location>
</feature>